<keyword evidence="2" id="KW-0808">Transferase</keyword>
<sequence>MSTTDIITNNYDYDCDHDDNNGIGHVPGSFCTSTFNCGFSAGDFVDITPTRRTKTDKVVDRDADDDDNENEVDGDGKEKSPELFSCPTEGCIKNYHRYSSLESHLEYGVCKLQLERQSLLDKAKAVYVEKLLHRAGEQPVMKSSDTLLDNRNDMLPQGWALRTTKSSKPFNKRQKSYLNEKFNIGNETGHKLDPVTVSQDMRFAKDQDGNRRFTLNEFLTPHPPQQIQSYFSRKASKQKKGQVQPVDRPEDRVAAEDQEAYSNTRCTIVKECQLIHPIVYDSYNLCNLVAKKSLKKFSASLLRVICEHFHIDVSVITAHLQAPYIALINDIVQSCSCSS</sequence>
<keyword evidence="2" id="KW-0548">Nucleotidyltransferase</keyword>
<evidence type="ECO:0000256" key="1">
    <source>
        <dbReference type="SAM" id="MobiDB-lite"/>
    </source>
</evidence>
<dbReference type="PANTHER" id="PTHR33845">
    <property type="entry name" value="C2H2-TYPE DOMAIN-CONTAINING PROTEIN"/>
    <property type="match status" value="1"/>
</dbReference>
<feature type="compositionally biased region" description="Acidic residues" evidence="1">
    <location>
        <begin position="62"/>
        <end position="73"/>
    </location>
</feature>
<dbReference type="GO" id="GO:0003964">
    <property type="term" value="F:RNA-directed DNA polymerase activity"/>
    <property type="evidence" value="ECO:0007669"/>
    <property type="project" value="UniProtKB-KW"/>
</dbReference>
<dbReference type="Proteomes" id="UP001152795">
    <property type="component" value="Unassembled WGS sequence"/>
</dbReference>
<feature type="region of interest" description="Disordered" evidence="1">
    <location>
        <begin position="53"/>
        <end position="81"/>
    </location>
</feature>
<organism evidence="2 3">
    <name type="scientific">Paramuricea clavata</name>
    <name type="common">Red gorgonian</name>
    <name type="synonym">Violescent sea-whip</name>
    <dbReference type="NCBI Taxonomy" id="317549"/>
    <lineage>
        <taxon>Eukaryota</taxon>
        <taxon>Metazoa</taxon>
        <taxon>Cnidaria</taxon>
        <taxon>Anthozoa</taxon>
        <taxon>Octocorallia</taxon>
        <taxon>Malacalcyonacea</taxon>
        <taxon>Plexauridae</taxon>
        <taxon>Paramuricea</taxon>
    </lineage>
</organism>
<protein>
    <submittedName>
        <fullName evidence="2">RNA-directed DNA polymerase from transposon X-element</fullName>
    </submittedName>
</protein>
<evidence type="ECO:0000313" key="3">
    <source>
        <dbReference type="Proteomes" id="UP001152795"/>
    </source>
</evidence>
<proteinExistence type="predicted"/>
<dbReference type="PANTHER" id="PTHR33845:SF1">
    <property type="entry name" value="C2H2-TYPE DOMAIN-CONTAINING PROTEIN"/>
    <property type="match status" value="1"/>
</dbReference>
<name>A0A6S7HTB0_PARCT</name>
<accession>A0A6S7HTB0</accession>
<dbReference type="AlphaFoldDB" id="A0A6S7HTB0"/>
<evidence type="ECO:0000313" key="2">
    <source>
        <dbReference type="EMBL" id="CAB4007677.1"/>
    </source>
</evidence>
<comment type="caution">
    <text evidence="2">The sequence shown here is derived from an EMBL/GenBank/DDBJ whole genome shotgun (WGS) entry which is preliminary data.</text>
</comment>
<keyword evidence="2" id="KW-0695">RNA-directed DNA polymerase</keyword>
<gene>
    <name evidence="2" type="ORF">PACLA_8A016739</name>
</gene>
<keyword evidence="3" id="KW-1185">Reference proteome</keyword>
<dbReference type="EMBL" id="CACRXK020005873">
    <property type="protein sequence ID" value="CAB4007677.1"/>
    <property type="molecule type" value="Genomic_DNA"/>
</dbReference>
<dbReference type="OrthoDB" id="5987794at2759"/>
<reference evidence="2" key="1">
    <citation type="submission" date="2020-04" db="EMBL/GenBank/DDBJ databases">
        <authorList>
            <person name="Alioto T."/>
            <person name="Alioto T."/>
            <person name="Gomez Garrido J."/>
        </authorList>
    </citation>
    <scope>NUCLEOTIDE SEQUENCE</scope>
    <source>
        <strain evidence="2">A484AB</strain>
    </source>
</reference>